<protein>
    <recommendedName>
        <fullName evidence="1">F-box domain-containing protein</fullName>
    </recommendedName>
</protein>
<feature type="non-terminal residue" evidence="2">
    <location>
        <position position="1"/>
    </location>
</feature>
<evidence type="ECO:0000313" key="3">
    <source>
        <dbReference type="Proteomes" id="UP000807469"/>
    </source>
</evidence>
<dbReference type="SUPFAM" id="SSF81383">
    <property type="entry name" value="F-box domain"/>
    <property type="match status" value="1"/>
</dbReference>
<evidence type="ECO:0000313" key="2">
    <source>
        <dbReference type="EMBL" id="KAF9479318.1"/>
    </source>
</evidence>
<dbReference type="OrthoDB" id="3068749at2759"/>
<evidence type="ECO:0000259" key="1">
    <source>
        <dbReference type="PROSITE" id="PS50181"/>
    </source>
</evidence>
<comment type="caution">
    <text evidence="2">The sequence shown here is derived from an EMBL/GenBank/DDBJ whole genome shotgun (WGS) entry which is preliminary data.</text>
</comment>
<dbReference type="Proteomes" id="UP000807469">
    <property type="component" value="Unassembled WGS sequence"/>
</dbReference>
<organism evidence="2 3">
    <name type="scientific">Pholiota conissans</name>
    <dbReference type="NCBI Taxonomy" id="109636"/>
    <lineage>
        <taxon>Eukaryota</taxon>
        <taxon>Fungi</taxon>
        <taxon>Dikarya</taxon>
        <taxon>Basidiomycota</taxon>
        <taxon>Agaricomycotina</taxon>
        <taxon>Agaricomycetes</taxon>
        <taxon>Agaricomycetidae</taxon>
        <taxon>Agaricales</taxon>
        <taxon>Agaricineae</taxon>
        <taxon>Strophariaceae</taxon>
        <taxon>Pholiota</taxon>
    </lineage>
</organism>
<dbReference type="Pfam" id="PF12937">
    <property type="entry name" value="F-box-like"/>
    <property type="match status" value="1"/>
</dbReference>
<proteinExistence type="predicted"/>
<accession>A0A9P6D148</accession>
<dbReference type="EMBL" id="MU155215">
    <property type="protein sequence ID" value="KAF9479318.1"/>
    <property type="molecule type" value="Genomic_DNA"/>
</dbReference>
<name>A0A9P6D148_9AGAR</name>
<dbReference type="Gene3D" id="1.20.1280.50">
    <property type="match status" value="1"/>
</dbReference>
<reference evidence="2" key="1">
    <citation type="submission" date="2020-11" db="EMBL/GenBank/DDBJ databases">
        <authorList>
            <consortium name="DOE Joint Genome Institute"/>
            <person name="Ahrendt S."/>
            <person name="Riley R."/>
            <person name="Andreopoulos W."/>
            <person name="Labutti K."/>
            <person name="Pangilinan J."/>
            <person name="Ruiz-Duenas F.J."/>
            <person name="Barrasa J.M."/>
            <person name="Sanchez-Garcia M."/>
            <person name="Camarero S."/>
            <person name="Miyauchi S."/>
            <person name="Serrano A."/>
            <person name="Linde D."/>
            <person name="Babiker R."/>
            <person name="Drula E."/>
            <person name="Ayuso-Fernandez I."/>
            <person name="Pacheco R."/>
            <person name="Padilla G."/>
            <person name="Ferreira P."/>
            <person name="Barriuso J."/>
            <person name="Kellner H."/>
            <person name="Castanera R."/>
            <person name="Alfaro M."/>
            <person name="Ramirez L."/>
            <person name="Pisabarro A.G."/>
            <person name="Kuo A."/>
            <person name="Tritt A."/>
            <person name="Lipzen A."/>
            <person name="He G."/>
            <person name="Yan M."/>
            <person name="Ng V."/>
            <person name="Cullen D."/>
            <person name="Martin F."/>
            <person name="Rosso M.-N."/>
            <person name="Henrissat B."/>
            <person name="Hibbett D."/>
            <person name="Martinez A.T."/>
            <person name="Grigoriev I.V."/>
        </authorList>
    </citation>
    <scope>NUCLEOTIDE SEQUENCE</scope>
    <source>
        <strain evidence="2">CIRM-BRFM 674</strain>
    </source>
</reference>
<dbReference type="AlphaFoldDB" id="A0A9P6D148"/>
<dbReference type="InterPro" id="IPR036047">
    <property type="entry name" value="F-box-like_dom_sf"/>
</dbReference>
<keyword evidence="3" id="KW-1185">Reference proteome</keyword>
<gene>
    <name evidence="2" type="ORF">BDN70DRAFT_786505</name>
</gene>
<feature type="non-terminal residue" evidence="2">
    <location>
        <position position="86"/>
    </location>
</feature>
<sequence>LPLELLSEILKYAEWKDILRIRQTCRWLNNASRARDIWDSIFRRLVLTCLENKVEPPHLECPPETYASSELEYVVLRWTSAQLGWE</sequence>
<dbReference type="InterPro" id="IPR001810">
    <property type="entry name" value="F-box_dom"/>
</dbReference>
<dbReference type="SMART" id="SM00256">
    <property type="entry name" value="FBOX"/>
    <property type="match status" value="1"/>
</dbReference>
<feature type="domain" description="F-box" evidence="1">
    <location>
        <begin position="1"/>
        <end position="45"/>
    </location>
</feature>
<dbReference type="PROSITE" id="PS50181">
    <property type="entry name" value="FBOX"/>
    <property type="match status" value="1"/>
</dbReference>